<reference evidence="2 4" key="1">
    <citation type="journal article" date="2013" name="PLoS ONE">
        <title>Predicting the Proteins of Angomonas deanei, Strigomonas culicis and Their Respective Endosymbionts Reveals New Aspects of the Trypanosomatidae Family.</title>
        <authorList>
            <person name="Motta M.C."/>
            <person name="Martins A.C."/>
            <person name="de Souza S.S."/>
            <person name="Catta-Preta C.M."/>
            <person name="Silva R."/>
            <person name="Klein C.C."/>
            <person name="de Almeida L.G."/>
            <person name="de Lima Cunha O."/>
            <person name="Ciapina L.P."/>
            <person name="Brocchi M."/>
            <person name="Colabardini A.C."/>
            <person name="de Araujo Lima B."/>
            <person name="Machado C.R."/>
            <person name="de Almeida Soares C.M."/>
            <person name="Probst C.M."/>
            <person name="de Menezes C.B."/>
            <person name="Thompson C.E."/>
            <person name="Bartholomeu D.C."/>
            <person name="Gradia D.F."/>
            <person name="Pavoni D.P."/>
            <person name="Grisard E.C."/>
            <person name="Fantinatti-Garboggini F."/>
            <person name="Marchini F.K."/>
            <person name="Rodrigues-Luiz G.F."/>
            <person name="Wagner G."/>
            <person name="Goldman G.H."/>
            <person name="Fietto J.L."/>
            <person name="Elias M.C."/>
            <person name="Goldman M.H."/>
            <person name="Sagot M.F."/>
            <person name="Pereira M."/>
            <person name="Stoco P.H."/>
            <person name="de Mendonca-Neto R.P."/>
            <person name="Teixeira S.M."/>
            <person name="Maciel T.E."/>
            <person name="de Oliveira Mendes T.A."/>
            <person name="Urmenyi T.P."/>
            <person name="de Souza W."/>
            <person name="Schenkman S."/>
            <person name="de Vasconcelos A.T."/>
        </authorList>
    </citation>
    <scope>NUCLEOTIDE SEQUENCE [LARGE SCALE GENOMIC DNA]</scope>
</reference>
<protein>
    <recommendedName>
        <fullName evidence="5">Alkaline phosphatase</fullName>
    </recommendedName>
</protein>
<reference evidence="2" key="2">
    <citation type="submission" date="2013-03" db="EMBL/GenBank/DDBJ databases">
        <authorList>
            <person name="Motta M.C.M."/>
            <person name="Martins A.C.A."/>
            <person name="Preta C.M.C.C."/>
            <person name="Silva R."/>
            <person name="de Souza S.S."/>
            <person name="Klein C.C."/>
            <person name="de Almeida L.G.P."/>
            <person name="Cunha O.L."/>
            <person name="Colabardini A.C."/>
            <person name="Lima B.A."/>
            <person name="Machado C.R."/>
            <person name="Soares C.M.A."/>
            <person name="de Menezes C.B.A."/>
            <person name="Bartolomeu D.C."/>
            <person name="Grisard E.C."/>
            <person name="Fantinatti-Garboggini F."/>
            <person name="Rodrigues-Luiz G.F."/>
            <person name="Wagner G."/>
            <person name="Goldman G.H."/>
            <person name="Fietto J.L.R."/>
            <person name="Ciapina L.P."/>
            <person name="Brocchi M."/>
            <person name="Elias M.C."/>
            <person name="Goldman M.H.S."/>
            <person name="Sagot M.-F."/>
            <person name="Pereira M."/>
            <person name="Stoco P.H."/>
            <person name="Teixeira S.M.R."/>
            <person name="de Mendonca-Neto R.P."/>
            <person name="Maciel T.E.F."/>
            <person name="Mendes T.A.O."/>
            <person name="Urmenyi T.P."/>
            <person name="Teixeira M.M.G."/>
            <person name="de Camargo E.F.P."/>
            <person name="de Sousa W."/>
            <person name="Schenkman S."/>
            <person name="de Vasconcelos A.T.R."/>
        </authorList>
    </citation>
    <scope>NUCLEOTIDE SEQUENCE</scope>
</reference>
<evidence type="ECO:0008006" key="5">
    <source>
        <dbReference type="Google" id="ProtNLM"/>
    </source>
</evidence>
<evidence type="ECO:0000313" key="4">
    <source>
        <dbReference type="Proteomes" id="UP000015354"/>
    </source>
</evidence>
<gene>
    <name evidence="3" type="ORF">STCU_05576</name>
    <name evidence="2" type="ORF">STCU_08785</name>
</gene>
<keyword evidence="1" id="KW-1133">Transmembrane helix</keyword>
<accession>S9TWA8</accession>
<comment type="caution">
    <text evidence="2">The sequence shown here is derived from an EMBL/GenBank/DDBJ whole genome shotgun (WGS) entry which is preliminary data.</text>
</comment>
<dbReference type="EMBL" id="ATMH01005576">
    <property type="protein sequence ID" value="EPY27762.1"/>
    <property type="molecule type" value="Genomic_DNA"/>
</dbReference>
<proteinExistence type="predicted"/>
<dbReference type="Gene3D" id="3.40.720.10">
    <property type="entry name" value="Alkaline Phosphatase, subunit A"/>
    <property type="match status" value="1"/>
</dbReference>
<keyword evidence="4" id="KW-1185">Reference proteome</keyword>
<keyword evidence="1" id="KW-0472">Membrane</keyword>
<dbReference type="Proteomes" id="UP000015354">
    <property type="component" value="Unassembled WGS sequence"/>
</dbReference>
<dbReference type="OrthoDB" id="278638at2759"/>
<dbReference type="AlphaFoldDB" id="S9TWA8"/>
<evidence type="ECO:0000256" key="1">
    <source>
        <dbReference type="SAM" id="Phobius"/>
    </source>
</evidence>
<dbReference type="InterPro" id="IPR017850">
    <property type="entry name" value="Alkaline_phosphatase_core_sf"/>
</dbReference>
<organism evidence="2 4">
    <name type="scientific">Strigomonas culicis</name>
    <dbReference type="NCBI Taxonomy" id="28005"/>
    <lineage>
        <taxon>Eukaryota</taxon>
        <taxon>Discoba</taxon>
        <taxon>Euglenozoa</taxon>
        <taxon>Kinetoplastea</taxon>
        <taxon>Metakinetoplastina</taxon>
        <taxon>Trypanosomatida</taxon>
        <taxon>Trypanosomatidae</taxon>
        <taxon>Strigomonadinae</taxon>
        <taxon>Strigomonas</taxon>
    </lineage>
</organism>
<evidence type="ECO:0000313" key="2">
    <source>
        <dbReference type="EMBL" id="EPY20888.1"/>
    </source>
</evidence>
<feature type="transmembrane region" description="Helical" evidence="1">
    <location>
        <begin position="36"/>
        <end position="56"/>
    </location>
</feature>
<dbReference type="EMBL" id="ATMH01008785">
    <property type="protein sequence ID" value="EPY20888.1"/>
    <property type="molecule type" value="Genomic_DNA"/>
</dbReference>
<sequence length="356" mass="37992">MPSLKKRIPPPPRQPGTHTNAEVKEALHARALRRTIVVTAVVILLFAALAVVYSSAREYIDATTTRTPRMVLIVMPDLTPQALKAAMASSKSPFMRLLNSSGALMGEVATSTVSGSSLVQLLTGSQTNTATTLQGQTSFLRTLKSNGIKPLIAAPSSYWSGSTSDSSGTCASVGLFDTECSGTACPDGTASAYCNTFRKYITCDSASELYQYQIMGAFEEGLRTGSDLIYVQVPGMTLTTENVGNTLQLQSHINLLDNALGQLATTIVQRTKSHEENWNIVLVGATGDTTTHTVPFFTTVYSSGEVVQLEKSLPSSPTTADIRTTVLQWFNTETSSLDTTRLLGICSKGSVVVNCV</sequence>
<name>S9TWA8_9TRYP</name>
<keyword evidence="1" id="KW-0812">Transmembrane</keyword>
<evidence type="ECO:0000313" key="3">
    <source>
        <dbReference type="EMBL" id="EPY27762.1"/>
    </source>
</evidence>